<feature type="compositionally biased region" description="Basic and acidic residues" evidence="1">
    <location>
        <begin position="199"/>
        <end position="211"/>
    </location>
</feature>
<sequence>MKTSLLLEGDLDDAFEEASTTDDDVRMEEEFWHTLYAASKVVLPLDYSEKLLEELWEIKKTRSESLAEYSKRFRALARMEMTLAGLSENSAMCEDALCRLFKRGLPYEWQNNYDASGQVYSTVVALVPFFERIGQGEQRFHRAPTMNGQERRNNNNTHSKSRNNGRNNNRNNSNRSSNNRQQNRSGNPGQGLLRSAAKRQQEEHRQIDHQRGSTVHQVRQANNLKTRVEQRGQHSQSSSDEDYMFAGMNTSPAPAPPLMRVMIKLEHGKEHYHALLDSGCSCSIIHSDFLKMLEAGGSTLEASTVSFVLAEGTTPGRGNTAVRFPRGVVEFEEEGENELCVGKAKDVQPADLLPHYLETALQHCYLKVLEEYHDLYCGRLGRIRLPDYVLPIKPDYKPSHAKPYSIAPSEEDAARREIQRLTDFEVIEQIYGSEPAVPAFFLLKPRGALRLLVDFRRLNQFLQRSLYFVLKIREILLLLTMLNVLKILGYLPFVIVYLDDILIFSKNENDPLEHLRTVFKRLREYGVTLNALKCHILRDPVFSGLLGIYVAPNRYPATG</sequence>
<evidence type="ECO:0000256" key="1">
    <source>
        <dbReference type="SAM" id="MobiDB-lite"/>
    </source>
</evidence>
<protein>
    <submittedName>
        <fullName evidence="4">Unnamed protein product</fullName>
    </submittedName>
</protein>
<dbReference type="InterPro" id="IPR043502">
    <property type="entry name" value="DNA/RNA_pol_sf"/>
</dbReference>
<accession>A0A9W6X0H8</accession>
<dbReference type="Gene3D" id="3.30.70.270">
    <property type="match status" value="2"/>
</dbReference>
<evidence type="ECO:0000256" key="2">
    <source>
        <dbReference type="SAM" id="Phobius"/>
    </source>
</evidence>
<dbReference type="PANTHER" id="PTHR24559">
    <property type="entry name" value="TRANSPOSON TY3-I GAG-POL POLYPROTEIN"/>
    <property type="match status" value="1"/>
</dbReference>
<comment type="caution">
    <text evidence="4">The sequence shown here is derived from an EMBL/GenBank/DDBJ whole genome shotgun (WGS) entry which is preliminary data.</text>
</comment>
<feature type="compositionally biased region" description="Low complexity" evidence="1">
    <location>
        <begin position="154"/>
        <end position="187"/>
    </location>
</feature>
<keyword evidence="2" id="KW-0812">Transmembrane</keyword>
<dbReference type="Pfam" id="PF00078">
    <property type="entry name" value="RVT_1"/>
    <property type="match status" value="1"/>
</dbReference>
<organism evidence="4 5">
    <name type="scientific">Phytophthora fragariaefolia</name>
    <dbReference type="NCBI Taxonomy" id="1490495"/>
    <lineage>
        <taxon>Eukaryota</taxon>
        <taxon>Sar</taxon>
        <taxon>Stramenopiles</taxon>
        <taxon>Oomycota</taxon>
        <taxon>Peronosporomycetes</taxon>
        <taxon>Peronosporales</taxon>
        <taxon>Peronosporaceae</taxon>
        <taxon>Phytophthora</taxon>
    </lineage>
</organism>
<keyword evidence="5" id="KW-1185">Reference proteome</keyword>
<dbReference type="AlphaFoldDB" id="A0A9W6X0H8"/>
<dbReference type="PANTHER" id="PTHR24559:SF444">
    <property type="entry name" value="REVERSE TRANSCRIPTASE DOMAIN-CONTAINING PROTEIN"/>
    <property type="match status" value="1"/>
</dbReference>
<reference evidence="4" key="1">
    <citation type="submission" date="2023-04" db="EMBL/GenBank/DDBJ databases">
        <title>Phytophthora fragariaefolia NBRC 109709.</title>
        <authorList>
            <person name="Ichikawa N."/>
            <person name="Sato H."/>
            <person name="Tonouchi N."/>
        </authorList>
    </citation>
    <scope>NUCLEOTIDE SEQUENCE</scope>
    <source>
        <strain evidence="4">NBRC 109709</strain>
    </source>
</reference>
<feature type="region of interest" description="Disordered" evidence="1">
    <location>
        <begin position="138"/>
        <end position="218"/>
    </location>
</feature>
<dbReference type="InterPro" id="IPR043128">
    <property type="entry name" value="Rev_trsase/Diguanyl_cyclase"/>
</dbReference>
<keyword evidence="2" id="KW-0472">Membrane</keyword>
<dbReference type="OrthoDB" id="6143431at2759"/>
<proteinExistence type="predicted"/>
<dbReference type="Gene3D" id="3.10.10.10">
    <property type="entry name" value="HIV Type 1 Reverse Transcriptase, subunit A, domain 1"/>
    <property type="match status" value="1"/>
</dbReference>
<feature type="transmembrane region" description="Helical" evidence="2">
    <location>
        <begin position="475"/>
        <end position="498"/>
    </location>
</feature>
<feature type="domain" description="Reverse transcriptase" evidence="3">
    <location>
        <begin position="493"/>
        <end position="539"/>
    </location>
</feature>
<dbReference type="SUPFAM" id="SSF56672">
    <property type="entry name" value="DNA/RNA polymerases"/>
    <property type="match status" value="1"/>
</dbReference>
<evidence type="ECO:0000313" key="4">
    <source>
        <dbReference type="EMBL" id="GMF24309.1"/>
    </source>
</evidence>
<evidence type="ECO:0000259" key="3">
    <source>
        <dbReference type="Pfam" id="PF00078"/>
    </source>
</evidence>
<dbReference type="Proteomes" id="UP001165121">
    <property type="component" value="Unassembled WGS sequence"/>
</dbReference>
<dbReference type="InterPro" id="IPR053134">
    <property type="entry name" value="RNA-dir_DNA_polymerase"/>
</dbReference>
<evidence type="ECO:0000313" key="5">
    <source>
        <dbReference type="Proteomes" id="UP001165121"/>
    </source>
</evidence>
<keyword evidence="2" id="KW-1133">Transmembrane helix</keyword>
<dbReference type="EMBL" id="BSXT01000318">
    <property type="protein sequence ID" value="GMF24309.1"/>
    <property type="molecule type" value="Genomic_DNA"/>
</dbReference>
<name>A0A9W6X0H8_9STRA</name>
<dbReference type="InterPro" id="IPR000477">
    <property type="entry name" value="RT_dom"/>
</dbReference>
<gene>
    <name evidence="4" type="ORF">Pfra01_000406000</name>
</gene>